<sequence>MDTTRRPLWLKRTRRNRCIVVLGALALLAGCSTESDPKPVVPVTVTVTADPSASTPAARATDIPTSSAAVPSGSYGGLAASFRRVAASTGLTVGIAIAPVGGSAVPGLTLGDATPRVAWSTIKVPLAVAAERANGPGPAARAAIVDSDNAAAESLWSSLGGGQAAADAVTAVLRDGGDTTTVVPATQRRAGFTVFGQTVWSLPGAATFTAGLPCISGSRQVVALMGQVGGNQQWGIEIMPAPRATAVKGGWGPGVSEGYLVRQIGILTFRDGQRAAVAMSAVGGSMSGGIAALNSVANWLDTNLARLPRGRCSA</sequence>
<feature type="chain" id="PRO_5043578912" description="Serine hydrolase" evidence="1">
    <location>
        <begin position="35"/>
        <end position="314"/>
    </location>
</feature>
<accession>A0AAX3TAY3</accession>
<dbReference type="AlphaFoldDB" id="A0AAX3TAY3"/>
<evidence type="ECO:0000313" key="2">
    <source>
        <dbReference type="EMBL" id="WFP26270.1"/>
    </source>
</evidence>
<evidence type="ECO:0000256" key="1">
    <source>
        <dbReference type="SAM" id="SignalP"/>
    </source>
</evidence>
<dbReference type="Proteomes" id="UP001213504">
    <property type="component" value="Chromosome"/>
</dbReference>
<dbReference type="InterPro" id="IPR012338">
    <property type="entry name" value="Beta-lactam/transpept-like"/>
</dbReference>
<organism evidence="2 3">
    <name type="scientific">Gordonia hongkongensis</name>
    <dbReference type="NCBI Taxonomy" id="1701090"/>
    <lineage>
        <taxon>Bacteria</taxon>
        <taxon>Bacillati</taxon>
        <taxon>Actinomycetota</taxon>
        <taxon>Actinomycetes</taxon>
        <taxon>Mycobacteriales</taxon>
        <taxon>Gordoniaceae</taxon>
        <taxon>Gordonia</taxon>
    </lineage>
</organism>
<name>A0AAX3TAY3_9ACTN</name>
<dbReference type="Gene3D" id="3.40.710.10">
    <property type="entry name" value="DD-peptidase/beta-lactamase superfamily"/>
    <property type="match status" value="1"/>
</dbReference>
<evidence type="ECO:0008006" key="4">
    <source>
        <dbReference type="Google" id="ProtNLM"/>
    </source>
</evidence>
<evidence type="ECO:0000313" key="3">
    <source>
        <dbReference type="Proteomes" id="UP001213504"/>
    </source>
</evidence>
<gene>
    <name evidence="2" type="ORF">P9A14_07195</name>
</gene>
<feature type="signal peptide" evidence="1">
    <location>
        <begin position="1"/>
        <end position="34"/>
    </location>
</feature>
<dbReference type="RefSeq" id="WP_065632005.1">
    <property type="nucleotide sequence ID" value="NZ_CBDRND010000019.1"/>
</dbReference>
<proteinExistence type="predicted"/>
<dbReference type="EMBL" id="CP121270">
    <property type="protein sequence ID" value="WFP26270.1"/>
    <property type="molecule type" value="Genomic_DNA"/>
</dbReference>
<keyword evidence="1" id="KW-0732">Signal</keyword>
<dbReference type="SUPFAM" id="SSF56601">
    <property type="entry name" value="beta-lactamase/transpeptidase-like"/>
    <property type="match status" value="1"/>
</dbReference>
<protein>
    <recommendedName>
        <fullName evidence="4">Serine hydrolase</fullName>
    </recommendedName>
</protein>
<reference evidence="2" key="1">
    <citation type="submission" date="2023-04" db="EMBL/GenBank/DDBJ databases">
        <title>Complete genome sequence of a phthalic acid esters degrading bacterial strain.</title>
        <authorList>
            <person name="Weng L."/>
            <person name="Jia Y."/>
            <person name="Ren L."/>
        </authorList>
    </citation>
    <scope>NUCLEOTIDE SEQUENCE</scope>
    <source>
        <strain evidence="2">RL-LY01</strain>
    </source>
</reference>
<dbReference type="PROSITE" id="PS51257">
    <property type="entry name" value="PROKAR_LIPOPROTEIN"/>
    <property type="match status" value="1"/>
</dbReference>